<reference evidence="9" key="1">
    <citation type="submission" date="2013-04" db="EMBL/GenBank/DDBJ databases">
        <authorList>
            <person name="Qu J."/>
            <person name="Murali S.C."/>
            <person name="Bandaranaike D."/>
            <person name="Bellair M."/>
            <person name="Blankenburg K."/>
            <person name="Chao H."/>
            <person name="Dinh H."/>
            <person name="Doddapaneni H."/>
            <person name="Downs B."/>
            <person name="Dugan-Rocha S."/>
            <person name="Elkadiri S."/>
            <person name="Gnanaolivu R.D."/>
            <person name="Hernandez B."/>
            <person name="Javaid M."/>
            <person name="Jayaseelan J.C."/>
            <person name="Lee S."/>
            <person name="Li M."/>
            <person name="Ming W."/>
            <person name="Munidasa M."/>
            <person name="Muniz J."/>
            <person name="Nguyen L."/>
            <person name="Ongeri F."/>
            <person name="Osuji N."/>
            <person name="Pu L.-L."/>
            <person name="Puazo M."/>
            <person name="Qu C."/>
            <person name="Quiroz J."/>
            <person name="Raj R."/>
            <person name="Weissenberger G."/>
            <person name="Xin Y."/>
            <person name="Zou X."/>
            <person name="Han Y."/>
            <person name="Richards S."/>
            <person name="Worley K."/>
            <person name="Muzny D."/>
            <person name="Gibbs R."/>
        </authorList>
    </citation>
    <scope>NUCLEOTIDE SEQUENCE</scope>
    <source>
        <strain evidence="9">Sampled in the wild</strain>
    </source>
</reference>
<evidence type="ECO:0000313" key="10">
    <source>
        <dbReference type="Proteomes" id="UP000792457"/>
    </source>
</evidence>
<evidence type="ECO:0000256" key="6">
    <source>
        <dbReference type="ARBA" id="ARBA00068949"/>
    </source>
</evidence>
<evidence type="ECO:0000256" key="2">
    <source>
        <dbReference type="ARBA" id="ARBA00051127"/>
    </source>
</evidence>
<comment type="function">
    <text evidence="4">Catalyzes the second step in the biosynthesis of coenzyme A from vitamin B5, where cysteine is conjugated to 4'-phosphopantothenate to form 4-phosphopantothenoylcysteine. Has a preference for ATP over CTP as a cosubstrate.</text>
</comment>
<dbReference type="PANTHER" id="PTHR12290">
    <property type="entry name" value="CORNICHON-RELATED"/>
    <property type="match status" value="1"/>
</dbReference>
<dbReference type="Gene3D" id="3.40.50.10300">
    <property type="entry name" value="CoaB-like"/>
    <property type="match status" value="1"/>
</dbReference>
<comment type="similarity">
    <text evidence="1">Belongs to the PPC synthetase family.</text>
</comment>
<evidence type="ECO:0000256" key="7">
    <source>
        <dbReference type="ARBA" id="ARBA00080986"/>
    </source>
</evidence>
<keyword evidence="10" id="KW-1185">Reference proteome</keyword>
<accession>A0A8K0JXA0</accession>
<reference evidence="9" key="2">
    <citation type="submission" date="2017-10" db="EMBL/GenBank/DDBJ databases">
        <title>Ladona fulva Genome sequencing and assembly.</title>
        <authorList>
            <person name="Murali S."/>
            <person name="Richards S."/>
            <person name="Bandaranaike D."/>
            <person name="Bellair M."/>
            <person name="Blankenburg K."/>
            <person name="Chao H."/>
            <person name="Dinh H."/>
            <person name="Doddapaneni H."/>
            <person name="Dugan-Rocha S."/>
            <person name="Elkadiri S."/>
            <person name="Gnanaolivu R."/>
            <person name="Hernandez B."/>
            <person name="Skinner E."/>
            <person name="Javaid M."/>
            <person name="Lee S."/>
            <person name="Li M."/>
            <person name="Ming W."/>
            <person name="Munidasa M."/>
            <person name="Muniz J."/>
            <person name="Nguyen L."/>
            <person name="Hughes D."/>
            <person name="Osuji N."/>
            <person name="Pu L.-L."/>
            <person name="Puazo M."/>
            <person name="Qu C."/>
            <person name="Quiroz J."/>
            <person name="Raj R."/>
            <person name="Weissenberger G."/>
            <person name="Xin Y."/>
            <person name="Zou X."/>
            <person name="Han Y."/>
            <person name="Worley K."/>
            <person name="Muzny D."/>
            <person name="Gibbs R."/>
        </authorList>
    </citation>
    <scope>NUCLEOTIDE SEQUENCE</scope>
    <source>
        <strain evidence="9">Sampled in the wild</strain>
    </source>
</reference>
<evidence type="ECO:0000313" key="9">
    <source>
        <dbReference type="EMBL" id="KAG8221908.1"/>
    </source>
</evidence>
<dbReference type="GO" id="GO:0004632">
    <property type="term" value="F:phosphopantothenate--cysteine ligase activity"/>
    <property type="evidence" value="ECO:0007669"/>
    <property type="project" value="UniProtKB-ARBA"/>
</dbReference>
<evidence type="ECO:0000256" key="5">
    <source>
        <dbReference type="ARBA" id="ARBA00066585"/>
    </source>
</evidence>
<comment type="catalytic activity">
    <reaction evidence="3">
        <text>(R)-4'-phosphopantothenate + L-cysteine + CTP = N-[(R)-4-phosphopantothenoyl]-L-cysteine + CMP + diphosphate + H(+)</text>
        <dbReference type="Rhea" id="RHEA:19397"/>
        <dbReference type="ChEBI" id="CHEBI:10986"/>
        <dbReference type="ChEBI" id="CHEBI:15378"/>
        <dbReference type="ChEBI" id="CHEBI:33019"/>
        <dbReference type="ChEBI" id="CHEBI:35235"/>
        <dbReference type="ChEBI" id="CHEBI:37563"/>
        <dbReference type="ChEBI" id="CHEBI:59458"/>
        <dbReference type="ChEBI" id="CHEBI:60377"/>
    </reaction>
    <physiologicalReaction direction="left-to-right" evidence="3">
        <dbReference type="Rhea" id="RHEA:19398"/>
    </physiologicalReaction>
</comment>
<evidence type="ECO:0000256" key="4">
    <source>
        <dbReference type="ARBA" id="ARBA00060296"/>
    </source>
</evidence>
<dbReference type="SUPFAM" id="SSF102645">
    <property type="entry name" value="CoaB-like"/>
    <property type="match status" value="1"/>
</dbReference>
<dbReference type="InterPro" id="IPR035929">
    <property type="entry name" value="CoaB-like_sf"/>
</dbReference>
<comment type="caution">
    <text evidence="9">The sequence shown here is derived from an EMBL/GenBank/DDBJ whole genome shotgun (WGS) entry which is preliminary data.</text>
</comment>
<dbReference type="AlphaFoldDB" id="A0A8K0JXA0"/>
<dbReference type="InterPro" id="IPR007085">
    <property type="entry name" value="DNA/pantothenate-metab_flavo_C"/>
</dbReference>
<name>A0A8K0JXA0_LADFU</name>
<dbReference type="FunFam" id="3.40.50.10300:FF:000002">
    <property type="entry name" value="Phosphopantothenate--cysteine ligase 2"/>
    <property type="match status" value="1"/>
</dbReference>
<dbReference type="GO" id="GO:0015937">
    <property type="term" value="P:coenzyme A biosynthetic process"/>
    <property type="evidence" value="ECO:0007669"/>
    <property type="project" value="UniProtKB-ARBA"/>
</dbReference>
<evidence type="ECO:0000256" key="1">
    <source>
        <dbReference type="ARBA" id="ARBA00005703"/>
    </source>
</evidence>
<protein>
    <recommendedName>
        <fullName evidence="6">Phosphopantothenate--cysteine ligase</fullName>
        <ecNumber evidence="5">6.3.2.51</ecNumber>
    </recommendedName>
    <alternativeName>
        <fullName evidence="7">Phosphopantothenoylcysteine synthetase</fullName>
    </alternativeName>
</protein>
<dbReference type="EMBL" id="KZ308116">
    <property type="protein sequence ID" value="KAG8221908.1"/>
    <property type="molecule type" value="Genomic_DNA"/>
</dbReference>
<gene>
    <name evidence="9" type="ORF">J437_LFUL006727</name>
</gene>
<dbReference type="Proteomes" id="UP000792457">
    <property type="component" value="Unassembled WGS sequence"/>
</dbReference>
<sequence length="326" mass="37050">MTKNMSRWEEFYHSLTPPSGFDSSKRQLQEFCSRHQNKKIVLVTVPYQDSGGTTVPLEHNTVRFVDNFSAGTRGSASAEYFLHAGYAVIFVFRLKSLEPFARHFTGQTFLNMLEVRKENNEHSINVAVAVKGNNLGELLPILQQYQDAQNSGRLLQIPFTTLSDYLWLLRAASECLSDFGPKAMLYLAAAVSDFYVPTDRMPTHKMQSTEGPPTISLQLVPKMLKPLVNIWVPKAYVVSFKLETDTNLLIKKSREALNKYNHNLVIANILQTRKYTVVFVFPDSDYEINLGEEEIKNNVEIESKIVSDLVSKHEAYIKECEEGNNS</sequence>
<feature type="domain" description="DNA/pantothenate metabolism flavoprotein C-terminal" evidence="8">
    <location>
        <begin position="175"/>
        <end position="274"/>
    </location>
</feature>
<comment type="catalytic activity">
    <reaction evidence="2">
        <text>(R)-4'-phosphopantothenate + L-cysteine + ATP = N-[(R)-4-phosphopantothenoyl]-L-cysteine + AMP + diphosphate + H(+)</text>
        <dbReference type="Rhea" id="RHEA:25156"/>
        <dbReference type="ChEBI" id="CHEBI:10986"/>
        <dbReference type="ChEBI" id="CHEBI:15378"/>
        <dbReference type="ChEBI" id="CHEBI:30616"/>
        <dbReference type="ChEBI" id="CHEBI:33019"/>
        <dbReference type="ChEBI" id="CHEBI:35235"/>
        <dbReference type="ChEBI" id="CHEBI:59458"/>
        <dbReference type="ChEBI" id="CHEBI:456215"/>
        <dbReference type="EC" id="6.3.2.51"/>
    </reaction>
    <physiologicalReaction direction="left-to-right" evidence="2">
        <dbReference type="Rhea" id="RHEA:25157"/>
    </physiologicalReaction>
</comment>
<dbReference type="EC" id="6.3.2.51" evidence="5"/>
<evidence type="ECO:0000259" key="8">
    <source>
        <dbReference type="Pfam" id="PF04127"/>
    </source>
</evidence>
<dbReference type="OrthoDB" id="70224at2759"/>
<organism evidence="9 10">
    <name type="scientific">Ladona fulva</name>
    <name type="common">Scarce chaser dragonfly</name>
    <name type="synonym">Libellula fulva</name>
    <dbReference type="NCBI Taxonomy" id="123851"/>
    <lineage>
        <taxon>Eukaryota</taxon>
        <taxon>Metazoa</taxon>
        <taxon>Ecdysozoa</taxon>
        <taxon>Arthropoda</taxon>
        <taxon>Hexapoda</taxon>
        <taxon>Insecta</taxon>
        <taxon>Pterygota</taxon>
        <taxon>Palaeoptera</taxon>
        <taxon>Odonata</taxon>
        <taxon>Epiprocta</taxon>
        <taxon>Anisoptera</taxon>
        <taxon>Libelluloidea</taxon>
        <taxon>Libellulidae</taxon>
        <taxon>Ladona</taxon>
    </lineage>
</organism>
<proteinExistence type="inferred from homology"/>
<evidence type="ECO:0000256" key="3">
    <source>
        <dbReference type="ARBA" id="ARBA00052332"/>
    </source>
</evidence>
<dbReference type="Pfam" id="PF04127">
    <property type="entry name" value="DFP"/>
    <property type="match status" value="1"/>
</dbReference>